<reference evidence="1" key="1">
    <citation type="submission" date="2023-03" db="EMBL/GenBank/DDBJ databases">
        <title>Amycolatopsis taiwanensis NBRC 103393.</title>
        <authorList>
            <person name="Ichikawa N."/>
            <person name="Sato H."/>
            <person name="Tonouchi N."/>
        </authorList>
    </citation>
    <scope>NUCLEOTIDE SEQUENCE</scope>
    <source>
        <strain evidence="1">NBRC 103393</strain>
    </source>
</reference>
<name>A0A9W6VJY6_9PSEU</name>
<accession>A0A9W6VJY6</accession>
<keyword evidence="2" id="KW-1185">Reference proteome</keyword>
<evidence type="ECO:0000313" key="1">
    <source>
        <dbReference type="EMBL" id="GLY69922.1"/>
    </source>
</evidence>
<dbReference type="Proteomes" id="UP001165136">
    <property type="component" value="Unassembled WGS sequence"/>
</dbReference>
<comment type="caution">
    <text evidence="1">The sequence shown here is derived from an EMBL/GenBank/DDBJ whole genome shotgun (WGS) entry which is preliminary data.</text>
</comment>
<organism evidence="1 2">
    <name type="scientific">Amycolatopsis taiwanensis</name>
    <dbReference type="NCBI Taxonomy" id="342230"/>
    <lineage>
        <taxon>Bacteria</taxon>
        <taxon>Bacillati</taxon>
        <taxon>Actinomycetota</taxon>
        <taxon>Actinomycetes</taxon>
        <taxon>Pseudonocardiales</taxon>
        <taxon>Pseudonocardiaceae</taxon>
        <taxon>Amycolatopsis</taxon>
    </lineage>
</organism>
<dbReference type="EMBL" id="BSTI01000019">
    <property type="protein sequence ID" value="GLY69922.1"/>
    <property type="molecule type" value="Genomic_DNA"/>
</dbReference>
<dbReference type="AlphaFoldDB" id="A0A9W6VJY6"/>
<protein>
    <submittedName>
        <fullName evidence="1">Uncharacterized protein</fullName>
    </submittedName>
</protein>
<proteinExistence type="predicted"/>
<evidence type="ECO:0000313" key="2">
    <source>
        <dbReference type="Proteomes" id="UP001165136"/>
    </source>
</evidence>
<gene>
    <name evidence="1" type="ORF">Atai01_65410</name>
</gene>
<sequence length="82" mass="8400">MDGGFVTGGELAGAGSHSAVFPLQTPVFPLQEVVFPLQEVVFPLQEVVFPLQESVSLVQDTGSSRSGAGGRVLATCLATLPG</sequence>